<organism evidence="12 13">
    <name type="scientific">Sphaeroforma arctica JP610</name>
    <dbReference type="NCBI Taxonomy" id="667725"/>
    <lineage>
        <taxon>Eukaryota</taxon>
        <taxon>Ichthyosporea</taxon>
        <taxon>Ichthyophonida</taxon>
        <taxon>Sphaeroforma</taxon>
    </lineage>
</organism>
<dbReference type="AlphaFoldDB" id="A0A0L0FIW4"/>
<dbReference type="GeneID" id="25911589"/>
<evidence type="ECO:0000313" key="13">
    <source>
        <dbReference type="Proteomes" id="UP000054560"/>
    </source>
</evidence>
<keyword evidence="4" id="KW-0747">Spliceosome</keyword>
<name>A0A0L0FIW4_9EUKA</name>
<evidence type="ECO:0000256" key="3">
    <source>
        <dbReference type="ARBA" id="ARBA00022664"/>
    </source>
</evidence>
<proteinExistence type="inferred from homology"/>
<dbReference type="GO" id="GO:0071011">
    <property type="term" value="C:precatalytic spliceosome"/>
    <property type="evidence" value="ECO:0007669"/>
    <property type="project" value="TreeGrafter"/>
</dbReference>
<comment type="function">
    <text evidence="8">Involved in pre-mRNA splicing and cell cycle progression. Required for the spliceosome assembly and initiation of the DNA replication.</text>
</comment>
<dbReference type="GO" id="GO:0071007">
    <property type="term" value="C:U2-type catalytic step 2 spliceosome"/>
    <property type="evidence" value="ECO:0007669"/>
    <property type="project" value="TreeGrafter"/>
</dbReference>
<evidence type="ECO:0000256" key="9">
    <source>
        <dbReference type="SAM" id="MobiDB-lite"/>
    </source>
</evidence>
<feature type="compositionally biased region" description="Low complexity" evidence="9">
    <location>
        <begin position="533"/>
        <end position="545"/>
    </location>
</feature>
<accession>A0A0L0FIW4</accession>
<dbReference type="GO" id="GO:0000245">
    <property type="term" value="P:spliceosomal complex assembly"/>
    <property type="evidence" value="ECO:0007669"/>
    <property type="project" value="TreeGrafter"/>
</dbReference>
<dbReference type="InterPro" id="IPR011990">
    <property type="entry name" value="TPR-like_helical_dom_sf"/>
</dbReference>
<dbReference type="STRING" id="667725.A0A0L0FIW4"/>
<dbReference type="InterPro" id="IPR055430">
    <property type="entry name" value="HAT_Syf1_CNRKL1_C"/>
</dbReference>
<dbReference type="PANTHER" id="PTHR11246">
    <property type="entry name" value="PRE-MRNA SPLICING FACTOR"/>
    <property type="match status" value="1"/>
</dbReference>
<dbReference type="FunFam" id="1.25.40.10:FF:000072">
    <property type="entry name" value="Crooked neck-like protein 1"/>
    <property type="match status" value="1"/>
</dbReference>
<evidence type="ECO:0000259" key="11">
    <source>
        <dbReference type="Pfam" id="PF23233"/>
    </source>
</evidence>
<dbReference type="Pfam" id="PF23233">
    <property type="entry name" value="HAT_Syf1_CNRKL1_N"/>
    <property type="match status" value="1"/>
</dbReference>
<dbReference type="Pfam" id="PF23231">
    <property type="entry name" value="HAT_Syf1_CNRKL1_C"/>
    <property type="match status" value="1"/>
</dbReference>
<evidence type="ECO:0000259" key="10">
    <source>
        <dbReference type="Pfam" id="PF23231"/>
    </source>
</evidence>
<comment type="similarity">
    <text evidence="2">Belongs to the crooked-neck family.</text>
</comment>
<feature type="domain" description="Pre-mRNA-splicing factor Syf1-like N-terminal HAT-repeats" evidence="11">
    <location>
        <begin position="194"/>
        <end position="353"/>
    </location>
</feature>
<evidence type="ECO:0000256" key="6">
    <source>
        <dbReference type="ARBA" id="ARBA00023187"/>
    </source>
</evidence>
<dbReference type="InterPro" id="IPR003107">
    <property type="entry name" value="HAT"/>
</dbReference>
<comment type="subcellular location">
    <subcellularLocation>
        <location evidence="1">Nucleus</location>
    </subcellularLocation>
</comment>
<protein>
    <recommendedName>
        <fullName evidence="14">Crooked neck-like protein 1</fullName>
    </recommendedName>
</protein>
<dbReference type="InterPro" id="IPR045075">
    <property type="entry name" value="Syf1-like"/>
</dbReference>
<dbReference type="SMART" id="SM00386">
    <property type="entry name" value="HAT"/>
    <property type="match status" value="11"/>
</dbReference>
<evidence type="ECO:0000256" key="8">
    <source>
        <dbReference type="ARBA" id="ARBA00037040"/>
    </source>
</evidence>
<dbReference type="eggNOG" id="KOG1915">
    <property type="taxonomic scope" value="Eukaryota"/>
</dbReference>
<gene>
    <name evidence="12" type="ORF">SARC_11085</name>
</gene>
<dbReference type="GO" id="GO:0000974">
    <property type="term" value="C:Prp19 complex"/>
    <property type="evidence" value="ECO:0007669"/>
    <property type="project" value="TreeGrafter"/>
</dbReference>
<dbReference type="Proteomes" id="UP000054560">
    <property type="component" value="Unassembled WGS sequence"/>
</dbReference>
<evidence type="ECO:0000256" key="1">
    <source>
        <dbReference type="ARBA" id="ARBA00004123"/>
    </source>
</evidence>
<keyword evidence="7" id="KW-0539">Nucleus</keyword>
<feature type="domain" description="Pre-mRNA-splicing factor Syf1/CRNKL1-like C-terminal HAT-repeats" evidence="10">
    <location>
        <begin position="108"/>
        <end position="192"/>
    </location>
</feature>
<evidence type="ECO:0000256" key="2">
    <source>
        <dbReference type="ARBA" id="ARBA00008644"/>
    </source>
</evidence>
<keyword evidence="3" id="KW-0507">mRNA processing</keyword>
<evidence type="ECO:0000256" key="4">
    <source>
        <dbReference type="ARBA" id="ARBA00022728"/>
    </source>
</evidence>
<dbReference type="InterPro" id="IPR055433">
    <property type="entry name" value="HAT_Syf1-like_N"/>
</dbReference>
<feature type="region of interest" description="Disordered" evidence="9">
    <location>
        <begin position="533"/>
        <end position="559"/>
    </location>
</feature>
<dbReference type="EMBL" id="KQ243117">
    <property type="protein sequence ID" value="KNC76411.1"/>
    <property type="molecule type" value="Genomic_DNA"/>
</dbReference>
<dbReference type="PANTHER" id="PTHR11246:SF3">
    <property type="entry name" value="CROOKED NECK-LIKE PROTEIN 1"/>
    <property type="match status" value="1"/>
</dbReference>
<dbReference type="SUPFAM" id="SSF48452">
    <property type="entry name" value="TPR-like"/>
    <property type="match status" value="1"/>
</dbReference>
<keyword evidence="6" id="KW-0508">mRNA splicing</keyword>
<sequence>MEMRHRAVNHARNVWDRAVTILPRADQFWYKYAYMEEMLGNIAACRQVFERWMKWEPSEQAWQSYINMELRYDEVDSARTVYERFVVVHPEPSNWIKWAKFETQNRQFAKCRQVYENAMQFFGDDHMSETLFIAFAKFEETSKEFERARAIYKYGLEKMGKETASNLFKAYNQFEKKHGDRAEMENVLMSKRRLGYEKKIEQFPSNYDTWFDLIRLEEATGDVEKTRDTYERAIANIPPVQEKRLWKRYIYLWLNYAVYEELDVEDHERAREVYRACLGIIPHKVFTFASIWLHFARFEIRQKNLTQARKILGQAIGRCPKDKLFKGYIELEMKLREFDRCRVLYEKFLEFNPANCQTWIKYAELETALGDLERARGLFRLAVDQPVLDMPEVLWKVLSVKCLFCSYVLVWLAYATFEASVSNETNAIARARHVYEEADKHMKDNDLNEERVLVLETWLKFERSKGSADWVDSVGKKMPKKVKKRRLVDEEVGPSAGYEEYFDYIFPDKSDGTSNLKLLQMAHMWKKKQAALKEAQAQTQTQTQTVDQPKGSEEGDGQE</sequence>
<evidence type="ECO:0000256" key="5">
    <source>
        <dbReference type="ARBA" id="ARBA00022737"/>
    </source>
</evidence>
<dbReference type="Pfam" id="PF02184">
    <property type="entry name" value="HAT"/>
    <property type="match status" value="1"/>
</dbReference>
<evidence type="ECO:0000256" key="7">
    <source>
        <dbReference type="ARBA" id="ARBA00023242"/>
    </source>
</evidence>
<evidence type="ECO:0008006" key="14">
    <source>
        <dbReference type="Google" id="ProtNLM"/>
    </source>
</evidence>
<dbReference type="GO" id="GO:0071014">
    <property type="term" value="C:post-mRNA release spliceosomal complex"/>
    <property type="evidence" value="ECO:0007669"/>
    <property type="project" value="TreeGrafter"/>
</dbReference>
<keyword evidence="13" id="KW-1185">Reference proteome</keyword>
<dbReference type="Gene3D" id="1.25.40.10">
    <property type="entry name" value="Tetratricopeptide repeat domain"/>
    <property type="match status" value="4"/>
</dbReference>
<dbReference type="FunFam" id="1.25.40.10:FF:000075">
    <property type="entry name" value="Crooked neck pre-mRNA-splicing factor 1"/>
    <property type="match status" value="1"/>
</dbReference>
<reference evidence="12 13" key="1">
    <citation type="submission" date="2011-02" db="EMBL/GenBank/DDBJ databases">
        <title>The Genome Sequence of Sphaeroforma arctica JP610.</title>
        <authorList>
            <consortium name="The Broad Institute Genome Sequencing Platform"/>
            <person name="Russ C."/>
            <person name="Cuomo C."/>
            <person name="Young S.K."/>
            <person name="Zeng Q."/>
            <person name="Gargeya S."/>
            <person name="Alvarado L."/>
            <person name="Berlin A."/>
            <person name="Chapman S.B."/>
            <person name="Chen Z."/>
            <person name="Freedman E."/>
            <person name="Gellesch M."/>
            <person name="Goldberg J."/>
            <person name="Griggs A."/>
            <person name="Gujja S."/>
            <person name="Heilman E."/>
            <person name="Heiman D."/>
            <person name="Howarth C."/>
            <person name="Mehta T."/>
            <person name="Neiman D."/>
            <person name="Pearson M."/>
            <person name="Roberts A."/>
            <person name="Saif S."/>
            <person name="Shea T."/>
            <person name="Shenoy N."/>
            <person name="Sisk P."/>
            <person name="Stolte C."/>
            <person name="Sykes S."/>
            <person name="White J."/>
            <person name="Yandava C."/>
            <person name="Burger G."/>
            <person name="Gray M.W."/>
            <person name="Holland P.W.H."/>
            <person name="King N."/>
            <person name="Lang F.B.F."/>
            <person name="Roger A.J."/>
            <person name="Ruiz-Trillo I."/>
            <person name="Haas B."/>
            <person name="Nusbaum C."/>
            <person name="Birren B."/>
        </authorList>
    </citation>
    <scope>NUCLEOTIDE SEQUENCE [LARGE SCALE GENOMIC DNA]</scope>
    <source>
        <strain evidence="12 13">JP610</strain>
    </source>
</reference>
<dbReference type="RefSeq" id="XP_014150313.1">
    <property type="nucleotide sequence ID" value="XM_014294838.1"/>
</dbReference>
<dbReference type="OrthoDB" id="541719at2759"/>
<evidence type="ECO:0000313" key="12">
    <source>
        <dbReference type="EMBL" id="KNC76411.1"/>
    </source>
</evidence>
<keyword evidence="5" id="KW-0677">Repeat</keyword>